<name>A0AAV7WZY9_PLEWA</name>
<dbReference type="Proteomes" id="UP001066276">
    <property type="component" value="Chromosome 1_1"/>
</dbReference>
<feature type="region of interest" description="Disordered" evidence="1">
    <location>
        <begin position="77"/>
        <end position="111"/>
    </location>
</feature>
<evidence type="ECO:0000313" key="3">
    <source>
        <dbReference type="Proteomes" id="UP001066276"/>
    </source>
</evidence>
<comment type="caution">
    <text evidence="2">The sequence shown here is derived from an EMBL/GenBank/DDBJ whole genome shotgun (WGS) entry which is preliminary data.</text>
</comment>
<protein>
    <submittedName>
        <fullName evidence="2">Uncharacterized protein</fullName>
    </submittedName>
</protein>
<dbReference type="EMBL" id="JANPWB010000001">
    <property type="protein sequence ID" value="KAJ1218003.1"/>
    <property type="molecule type" value="Genomic_DNA"/>
</dbReference>
<sequence>MSALWLVPLGHRRTVRSAPGADAGTGFGVNTATAGAGRKFLPVRHKEGAVSLQPGGLSGGVAAQGVNGVSLCHPLGLAAPQDHGQPTPSGIRHGETQGGFPSRLGATGHRS</sequence>
<organism evidence="2 3">
    <name type="scientific">Pleurodeles waltl</name>
    <name type="common">Iberian ribbed newt</name>
    <dbReference type="NCBI Taxonomy" id="8319"/>
    <lineage>
        <taxon>Eukaryota</taxon>
        <taxon>Metazoa</taxon>
        <taxon>Chordata</taxon>
        <taxon>Craniata</taxon>
        <taxon>Vertebrata</taxon>
        <taxon>Euteleostomi</taxon>
        <taxon>Amphibia</taxon>
        <taxon>Batrachia</taxon>
        <taxon>Caudata</taxon>
        <taxon>Salamandroidea</taxon>
        <taxon>Salamandridae</taxon>
        <taxon>Pleurodelinae</taxon>
        <taxon>Pleurodeles</taxon>
    </lineage>
</organism>
<evidence type="ECO:0000313" key="2">
    <source>
        <dbReference type="EMBL" id="KAJ1218003.1"/>
    </source>
</evidence>
<accession>A0AAV7WZY9</accession>
<dbReference type="AlphaFoldDB" id="A0AAV7WZY9"/>
<reference evidence="2" key="1">
    <citation type="journal article" date="2022" name="bioRxiv">
        <title>Sequencing and chromosome-scale assembly of the giantPleurodeles waltlgenome.</title>
        <authorList>
            <person name="Brown T."/>
            <person name="Elewa A."/>
            <person name="Iarovenko S."/>
            <person name="Subramanian E."/>
            <person name="Araus A.J."/>
            <person name="Petzold A."/>
            <person name="Susuki M."/>
            <person name="Suzuki K.-i.T."/>
            <person name="Hayashi T."/>
            <person name="Toyoda A."/>
            <person name="Oliveira C."/>
            <person name="Osipova E."/>
            <person name="Leigh N.D."/>
            <person name="Simon A."/>
            <person name="Yun M.H."/>
        </authorList>
    </citation>
    <scope>NUCLEOTIDE SEQUENCE</scope>
    <source>
        <strain evidence="2">20211129_DDA</strain>
        <tissue evidence="2">Liver</tissue>
    </source>
</reference>
<evidence type="ECO:0000256" key="1">
    <source>
        <dbReference type="SAM" id="MobiDB-lite"/>
    </source>
</evidence>
<gene>
    <name evidence="2" type="ORF">NDU88_005589</name>
</gene>
<keyword evidence="3" id="KW-1185">Reference proteome</keyword>
<proteinExistence type="predicted"/>